<comment type="caution">
    <text evidence="1">The sequence shown here is derived from an EMBL/GenBank/DDBJ whole genome shotgun (WGS) entry which is preliminary data.</text>
</comment>
<organism evidence="1">
    <name type="scientific">marine sediment metagenome</name>
    <dbReference type="NCBI Taxonomy" id="412755"/>
    <lineage>
        <taxon>unclassified sequences</taxon>
        <taxon>metagenomes</taxon>
        <taxon>ecological metagenomes</taxon>
    </lineage>
</organism>
<reference evidence="1" key="1">
    <citation type="journal article" date="2015" name="Nature">
        <title>Complex archaea that bridge the gap between prokaryotes and eukaryotes.</title>
        <authorList>
            <person name="Spang A."/>
            <person name="Saw J.H."/>
            <person name="Jorgensen S.L."/>
            <person name="Zaremba-Niedzwiedzka K."/>
            <person name="Martijn J."/>
            <person name="Lind A.E."/>
            <person name="van Eijk R."/>
            <person name="Schleper C."/>
            <person name="Guy L."/>
            <person name="Ettema T.J."/>
        </authorList>
    </citation>
    <scope>NUCLEOTIDE SEQUENCE</scope>
</reference>
<accession>A0A0F9HLU3</accession>
<sequence>MTYVCQKCGWTWTPRPGSLEQSRTKPVRCPNQHCQSQDWNKEETDMVSDPSCYVCGHAPEEHRNGDSECEEDGCDCICFEAREEDEEA</sequence>
<dbReference type="AlphaFoldDB" id="A0A0F9HLU3"/>
<protein>
    <submittedName>
        <fullName evidence="1">Uncharacterized protein</fullName>
    </submittedName>
</protein>
<evidence type="ECO:0000313" key="1">
    <source>
        <dbReference type="EMBL" id="KKM16117.1"/>
    </source>
</evidence>
<name>A0A0F9HLU3_9ZZZZ</name>
<proteinExistence type="predicted"/>
<dbReference type="EMBL" id="LAZR01014748">
    <property type="protein sequence ID" value="KKM16117.1"/>
    <property type="molecule type" value="Genomic_DNA"/>
</dbReference>
<gene>
    <name evidence="1" type="ORF">LCGC14_1689090</name>
</gene>